<name>A0A8E5HVA7_USTVR</name>
<feature type="transmembrane region" description="Helical" evidence="2">
    <location>
        <begin position="56"/>
        <end position="82"/>
    </location>
</feature>
<evidence type="ECO:0000313" key="3">
    <source>
        <dbReference type="EMBL" id="QUC22279.1"/>
    </source>
</evidence>
<dbReference type="KEGG" id="uvi:66067297"/>
<protein>
    <submittedName>
        <fullName evidence="3">Uncharacterized protein</fullName>
    </submittedName>
</protein>
<evidence type="ECO:0000313" key="4">
    <source>
        <dbReference type="Proteomes" id="UP000027002"/>
    </source>
</evidence>
<evidence type="ECO:0000256" key="2">
    <source>
        <dbReference type="SAM" id="Phobius"/>
    </source>
</evidence>
<reference evidence="3" key="1">
    <citation type="submission" date="2020-03" db="EMBL/GenBank/DDBJ databases">
        <title>A mixture of massive structural variations and highly conserved coding sequences in Ustilaginoidea virens genome.</title>
        <authorList>
            <person name="Zhang K."/>
            <person name="Zhao Z."/>
            <person name="Zhang Z."/>
            <person name="Li Y."/>
            <person name="Hsiang T."/>
            <person name="Sun W."/>
        </authorList>
    </citation>
    <scope>NUCLEOTIDE SEQUENCE</scope>
    <source>
        <strain evidence="3">UV-8b</strain>
    </source>
</reference>
<dbReference type="AlphaFoldDB" id="A0A8E5HVA7"/>
<proteinExistence type="predicted"/>
<gene>
    <name evidence="3" type="ORF">UV8b_06520</name>
</gene>
<accession>A0A8E5HVA7</accession>
<keyword evidence="2" id="KW-0812">Transmembrane</keyword>
<dbReference type="GeneID" id="66067297"/>
<dbReference type="Proteomes" id="UP000027002">
    <property type="component" value="Chromosome 5"/>
</dbReference>
<organism evidence="3 4">
    <name type="scientific">Ustilaginoidea virens</name>
    <name type="common">Rice false smut fungus</name>
    <name type="synonym">Villosiclava virens</name>
    <dbReference type="NCBI Taxonomy" id="1159556"/>
    <lineage>
        <taxon>Eukaryota</taxon>
        <taxon>Fungi</taxon>
        <taxon>Dikarya</taxon>
        <taxon>Ascomycota</taxon>
        <taxon>Pezizomycotina</taxon>
        <taxon>Sordariomycetes</taxon>
        <taxon>Hypocreomycetidae</taxon>
        <taxon>Hypocreales</taxon>
        <taxon>Clavicipitaceae</taxon>
        <taxon>Ustilaginoidea</taxon>
    </lineage>
</organism>
<evidence type="ECO:0000256" key="1">
    <source>
        <dbReference type="SAM" id="MobiDB-lite"/>
    </source>
</evidence>
<keyword evidence="4" id="KW-1185">Reference proteome</keyword>
<keyword evidence="2" id="KW-1133">Transmembrane helix</keyword>
<sequence length="107" mass="11516">MIVSDAIRPTAREAAARSSPRSSPHGRTTCATLSRDKPGQARRLISPGLPDTSCPVVVIVVVAAVLMTVIITVVTATASIITRPRDMSCPSRKALPCTNWKKRPIRR</sequence>
<dbReference type="EMBL" id="CP072757">
    <property type="protein sequence ID" value="QUC22279.1"/>
    <property type="molecule type" value="Genomic_DNA"/>
</dbReference>
<keyword evidence="2" id="KW-0472">Membrane</keyword>
<dbReference type="RefSeq" id="XP_042999952.1">
    <property type="nucleotide sequence ID" value="XM_043144017.1"/>
</dbReference>
<feature type="region of interest" description="Disordered" evidence="1">
    <location>
        <begin position="1"/>
        <end position="49"/>
    </location>
</feature>